<accession>G0NEV0</accession>
<evidence type="ECO:0000313" key="2">
    <source>
        <dbReference type="EMBL" id="EGT59022.1"/>
    </source>
</evidence>
<organism evidence="3">
    <name type="scientific">Caenorhabditis brenneri</name>
    <name type="common">Nematode worm</name>
    <dbReference type="NCBI Taxonomy" id="135651"/>
    <lineage>
        <taxon>Eukaryota</taxon>
        <taxon>Metazoa</taxon>
        <taxon>Ecdysozoa</taxon>
        <taxon>Nematoda</taxon>
        <taxon>Chromadorea</taxon>
        <taxon>Rhabditida</taxon>
        <taxon>Rhabditina</taxon>
        <taxon>Rhabditomorpha</taxon>
        <taxon>Rhabditoidea</taxon>
        <taxon>Rhabditidae</taxon>
        <taxon>Peloderinae</taxon>
        <taxon>Caenorhabditis</taxon>
    </lineage>
</organism>
<feature type="compositionally biased region" description="Basic and acidic residues" evidence="1">
    <location>
        <begin position="209"/>
        <end position="218"/>
    </location>
</feature>
<feature type="compositionally biased region" description="Polar residues" evidence="1">
    <location>
        <begin position="180"/>
        <end position="192"/>
    </location>
</feature>
<evidence type="ECO:0000256" key="1">
    <source>
        <dbReference type="SAM" id="MobiDB-lite"/>
    </source>
</evidence>
<dbReference type="InParanoid" id="G0NEV0"/>
<feature type="region of interest" description="Disordered" evidence="1">
    <location>
        <begin position="1"/>
        <end position="32"/>
    </location>
</feature>
<feature type="compositionally biased region" description="Polar residues" evidence="1">
    <location>
        <begin position="68"/>
        <end position="79"/>
    </location>
</feature>
<keyword evidence="3" id="KW-1185">Reference proteome</keyword>
<dbReference type="HOGENOM" id="CLU_1107917_0_0_1"/>
<gene>
    <name evidence="2" type="ORF">CAEBREN_23391</name>
</gene>
<feature type="compositionally biased region" description="Basic and acidic residues" evidence="1">
    <location>
        <begin position="148"/>
        <end position="174"/>
    </location>
</feature>
<dbReference type="AlphaFoldDB" id="G0NEV0"/>
<protein>
    <submittedName>
        <fullName evidence="2">Uncharacterized protein</fullName>
    </submittedName>
</protein>
<feature type="region of interest" description="Disordered" evidence="1">
    <location>
        <begin position="63"/>
        <end position="116"/>
    </location>
</feature>
<feature type="region of interest" description="Disordered" evidence="1">
    <location>
        <begin position="128"/>
        <end position="251"/>
    </location>
</feature>
<dbReference type="Proteomes" id="UP000008068">
    <property type="component" value="Unassembled WGS sequence"/>
</dbReference>
<sequence length="251" mass="27801">MEESSSTNSSPDKKTIPRNAEQTPPKKNEEQEFVKVSVDFGSSNTTWYTGGKKLLARVVKEENALSEGVTSESNENNGKCSDRGLEKNKPSGGSGCNTDHSSEFGSSNASLSHMPVSTFHPNYEALLLDAIQERPSPSHTNTSKAKKRNQDDKFENPEKNEKKKTKKPVEKSDCGFEDLTNLQKGGSSMSTEEPQETNRHTDALALLADRTHELHSSSDNESTLKSNENNKDEMFEDLSESVQKLDDNEQK</sequence>
<feature type="compositionally biased region" description="Basic and acidic residues" evidence="1">
    <location>
        <begin position="80"/>
        <end position="89"/>
    </location>
</feature>
<proteinExistence type="predicted"/>
<feature type="compositionally biased region" description="Polar residues" evidence="1">
    <location>
        <begin position="1"/>
        <end position="10"/>
    </location>
</feature>
<reference evidence="3" key="1">
    <citation type="submission" date="2011-07" db="EMBL/GenBank/DDBJ databases">
        <authorList>
            <consortium name="Caenorhabditis brenneri Sequencing and Analysis Consortium"/>
            <person name="Wilson R.K."/>
        </authorList>
    </citation>
    <scope>NUCLEOTIDE SEQUENCE [LARGE SCALE GENOMIC DNA]</scope>
    <source>
        <strain evidence="3">PB2801</strain>
    </source>
</reference>
<name>G0NEV0_CAEBE</name>
<dbReference type="EMBL" id="GL379874">
    <property type="protein sequence ID" value="EGT59022.1"/>
    <property type="molecule type" value="Genomic_DNA"/>
</dbReference>
<evidence type="ECO:0000313" key="3">
    <source>
        <dbReference type="Proteomes" id="UP000008068"/>
    </source>
</evidence>
<feature type="compositionally biased region" description="Polar residues" evidence="1">
    <location>
        <begin position="96"/>
        <end position="111"/>
    </location>
</feature>